<keyword evidence="2" id="KW-1185">Reference proteome</keyword>
<dbReference type="Proteomes" id="UP000324222">
    <property type="component" value="Unassembled WGS sequence"/>
</dbReference>
<evidence type="ECO:0000313" key="1">
    <source>
        <dbReference type="EMBL" id="MPC86905.1"/>
    </source>
</evidence>
<proteinExistence type="predicted"/>
<dbReference type="EMBL" id="VSRR010072901">
    <property type="protein sequence ID" value="MPC86905.1"/>
    <property type="molecule type" value="Genomic_DNA"/>
</dbReference>
<gene>
    <name evidence="1" type="ORF">E2C01_081744</name>
</gene>
<dbReference type="AlphaFoldDB" id="A0A5B7IWQ1"/>
<organism evidence="1 2">
    <name type="scientific">Portunus trituberculatus</name>
    <name type="common">Swimming crab</name>
    <name type="synonym">Neptunus trituberculatus</name>
    <dbReference type="NCBI Taxonomy" id="210409"/>
    <lineage>
        <taxon>Eukaryota</taxon>
        <taxon>Metazoa</taxon>
        <taxon>Ecdysozoa</taxon>
        <taxon>Arthropoda</taxon>
        <taxon>Crustacea</taxon>
        <taxon>Multicrustacea</taxon>
        <taxon>Malacostraca</taxon>
        <taxon>Eumalacostraca</taxon>
        <taxon>Eucarida</taxon>
        <taxon>Decapoda</taxon>
        <taxon>Pleocyemata</taxon>
        <taxon>Brachyura</taxon>
        <taxon>Eubrachyura</taxon>
        <taxon>Portunoidea</taxon>
        <taxon>Portunidae</taxon>
        <taxon>Portuninae</taxon>
        <taxon>Portunus</taxon>
    </lineage>
</organism>
<evidence type="ECO:0000313" key="2">
    <source>
        <dbReference type="Proteomes" id="UP000324222"/>
    </source>
</evidence>
<sequence>MKWIAAGRSNRKRLIGDSKWSNYRNSPECQIAINPKGKEIRKGSTRATGNNKDSQCLIQLQLE</sequence>
<reference evidence="1 2" key="1">
    <citation type="submission" date="2019-05" db="EMBL/GenBank/DDBJ databases">
        <title>Another draft genome of Portunus trituberculatus and its Hox gene families provides insights of decapod evolution.</title>
        <authorList>
            <person name="Jeong J.-H."/>
            <person name="Song I."/>
            <person name="Kim S."/>
            <person name="Choi T."/>
            <person name="Kim D."/>
            <person name="Ryu S."/>
            <person name="Kim W."/>
        </authorList>
    </citation>
    <scope>NUCLEOTIDE SEQUENCE [LARGE SCALE GENOMIC DNA]</scope>
    <source>
        <tissue evidence="1">Muscle</tissue>
    </source>
</reference>
<accession>A0A5B7IWQ1</accession>
<name>A0A5B7IWQ1_PORTR</name>
<protein>
    <submittedName>
        <fullName evidence="1">Uncharacterized protein</fullName>
    </submittedName>
</protein>
<comment type="caution">
    <text evidence="1">The sequence shown here is derived from an EMBL/GenBank/DDBJ whole genome shotgun (WGS) entry which is preliminary data.</text>
</comment>